<evidence type="ECO:0000256" key="1">
    <source>
        <dbReference type="SAM" id="SignalP"/>
    </source>
</evidence>
<comment type="caution">
    <text evidence="2">The sequence shown here is derived from an EMBL/GenBank/DDBJ whole genome shotgun (WGS) entry which is preliminary data.</text>
</comment>
<protein>
    <submittedName>
        <fullName evidence="2">Uncharacterized protein</fullName>
    </submittedName>
</protein>
<proteinExistence type="predicted"/>
<evidence type="ECO:0000313" key="2">
    <source>
        <dbReference type="EMBL" id="KXG52184.1"/>
    </source>
</evidence>
<reference evidence="2 3" key="1">
    <citation type="journal article" date="2016" name="BMC Genomics">
        <title>Genome sequencing and secondary metabolism of the postharvest pathogen Penicillium griseofulvum.</title>
        <authorList>
            <person name="Banani H."/>
            <person name="Marcet-Houben M."/>
            <person name="Ballester A.R."/>
            <person name="Abbruscato P."/>
            <person name="Gonzalez-Candelas L."/>
            <person name="Gabaldon T."/>
            <person name="Spadaro D."/>
        </authorList>
    </citation>
    <scope>NUCLEOTIDE SEQUENCE [LARGE SCALE GENOMIC DNA]</scope>
    <source>
        <strain evidence="2 3">PG3</strain>
    </source>
</reference>
<evidence type="ECO:0000313" key="3">
    <source>
        <dbReference type="Proteomes" id="UP000070168"/>
    </source>
</evidence>
<dbReference type="RefSeq" id="XP_040650720.1">
    <property type="nucleotide sequence ID" value="XM_040796182.1"/>
</dbReference>
<dbReference type="GeneID" id="63711482"/>
<sequence>MFRPSMLLSIGTWAAVVLQATAVPHGPSYYNKLARDNNDPCGPVSQYTENRSPEKWNQANTDDWLNQWWTVNADKRTTHQDGFTGAFGEYALGQPGWSCQNNGNDANCEVQVRNNPELNGLGSDANFEVQPCGNPKLNSLGNNTEKAYYVLQAINNLHGFFLGLDQSFNIAAIVAALDNDEIVYNFWHDENNWDALAFKELLNAIAVVFAVAAVGISAPAMAPFVSASAPAAAAGFSTLLSGGTSAGILATGPKDTSGVTQAKLGHFMAETVKRVAGSFITTNDELMAGHSHETETGPIDIRSYLQGGAWVNYGGLKKTDAHDKMTTILQSLMINSLWRSQRVFIMGGGACGDGQDVGQGTNANDNVFCDEENRAWYLYYWQKDKNIMKESAKPVGWISRPWGSDRMGGEPILEQEGGAGPFWKNILPVDAIKSSLKSYQVAGYNYDSTAFSTRMADIFAAGSNAWNEGASMEGVWTIPVCDISATINNPDYSYEMKEYILQPYGFDRIPKWCGPICGMDKKKTAEFYKAANFINDMEKPFLRGCTIDQDRPNFVESGHYWDWTTDEEFPL</sequence>
<organism evidence="2 3">
    <name type="scientific">Penicillium patulum</name>
    <name type="common">Penicillium griseofulvum</name>
    <dbReference type="NCBI Taxonomy" id="5078"/>
    <lineage>
        <taxon>Eukaryota</taxon>
        <taxon>Fungi</taxon>
        <taxon>Dikarya</taxon>
        <taxon>Ascomycota</taxon>
        <taxon>Pezizomycotina</taxon>
        <taxon>Eurotiomycetes</taxon>
        <taxon>Eurotiomycetidae</taxon>
        <taxon>Eurotiales</taxon>
        <taxon>Aspergillaceae</taxon>
        <taxon>Penicillium</taxon>
    </lineage>
</organism>
<name>A0A135LT76_PENPA</name>
<dbReference type="EMBL" id="LHQR01000027">
    <property type="protein sequence ID" value="KXG52184.1"/>
    <property type="molecule type" value="Genomic_DNA"/>
</dbReference>
<accession>A0A135LT76</accession>
<dbReference type="Proteomes" id="UP000070168">
    <property type="component" value="Unassembled WGS sequence"/>
</dbReference>
<dbReference type="OrthoDB" id="5383967at2759"/>
<keyword evidence="3" id="KW-1185">Reference proteome</keyword>
<keyword evidence="1" id="KW-0732">Signal</keyword>
<feature type="signal peptide" evidence="1">
    <location>
        <begin position="1"/>
        <end position="22"/>
    </location>
</feature>
<dbReference type="AlphaFoldDB" id="A0A135LT76"/>
<gene>
    <name evidence="2" type="ORF">PGRI_084680</name>
</gene>
<dbReference type="STRING" id="5078.A0A135LT76"/>
<feature type="chain" id="PRO_5007800844" evidence="1">
    <location>
        <begin position="23"/>
        <end position="571"/>
    </location>
</feature>